<dbReference type="RefSeq" id="WP_005994244.1">
    <property type="nucleotide sequence ID" value="NZ_AECZ01000015.1"/>
</dbReference>
<dbReference type="PANTHER" id="PTHR46969:SF1">
    <property type="entry name" value="BIFUNCTIONAL PROTEIN HLDE"/>
    <property type="match status" value="1"/>
</dbReference>
<keyword evidence="6" id="KW-0119">Carbohydrate metabolism</keyword>
<dbReference type="CDD" id="cd01172">
    <property type="entry name" value="RfaE_like"/>
    <property type="match status" value="1"/>
</dbReference>
<organism evidence="9 10">
    <name type="scientific">Solidesulfovibrio fructosivorans JJ]</name>
    <dbReference type="NCBI Taxonomy" id="596151"/>
    <lineage>
        <taxon>Bacteria</taxon>
        <taxon>Pseudomonadati</taxon>
        <taxon>Thermodesulfobacteriota</taxon>
        <taxon>Desulfovibrionia</taxon>
        <taxon>Desulfovibrionales</taxon>
        <taxon>Desulfovibrionaceae</taxon>
        <taxon>Solidesulfovibrio</taxon>
    </lineage>
</organism>
<dbReference type="GO" id="GO:0005829">
    <property type="term" value="C:cytosol"/>
    <property type="evidence" value="ECO:0007669"/>
    <property type="project" value="TreeGrafter"/>
</dbReference>
<dbReference type="InterPro" id="IPR029056">
    <property type="entry name" value="Ribokinase-like"/>
</dbReference>
<feature type="domain" description="Cytidyltransferase-like" evidence="8">
    <location>
        <begin position="27"/>
        <end position="109"/>
    </location>
</feature>
<dbReference type="Gene3D" id="3.40.50.620">
    <property type="entry name" value="HUPs"/>
    <property type="match status" value="1"/>
</dbReference>
<reference evidence="9 10" key="1">
    <citation type="submission" date="2010-08" db="EMBL/GenBank/DDBJ databases">
        <title>The draft genome of Desulfovibrio fructosovorans JJ.</title>
        <authorList>
            <consortium name="US DOE Joint Genome Institute (JGI-PGF)"/>
            <person name="Lucas S."/>
            <person name="Copeland A."/>
            <person name="Lapidus A."/>
            <person name="Cheng J.-F."/>
            <person name="Bruce D."/>
            <person name="Goodwin L."/>
            <person name="Pitluck S."/>
            <person name="Land M.L."/>
            <person name="Hauser L."/>
            <person name="Chang Y.-J."/>
            <person name="Jeffries C."/>
            <person name="Wall J.D."/>
            <person name="Stahl D.A."/>
            <person name="Arkin A.P."/>
            <person name="Dehal P."/>
            <person name="Stolyar S.M."/>
            <person name="Hazen T.C."/>
            <person name="Woyke T.J."/>
        </authorList>
    </citation>
    <scope>NUCLEOTIDE SEQUENCE [LARGE SCALE GENOMIC DNA]</scope>
    <source>
        <strain evidence="9 10">JJ</strain>
    </source>
</reference>
<evidence type="ECO:0000313" key="9">
    <source>
        <dbReference type="EMBL" id="EFL50870.1"/>
    </source>
</evidence>
<evidence type="ECO:0000313" key="10">
    <source>
        <dbReference type="Proteomes" id="UP000006250"/>
    </source>
</evidence>
<comment type="caution">
    <text evidence="9">The sequence shown here is derived from an EMBL/GenBank/DDBJ whole genome shotgun (WGS) entry which is preliminary data.</text>
</comment>
<dbReference type="eggNOG" id="COG0615">
    <property type="taxonomic scope" value="Bacteria"/>
</dbReference>
<accession>E1JXU7</accession>
<dbReference type="eggNOG" id="COG2870">
    <property type="taxonomic scope" value="Bacteria"/>
</dbReference>
<dbReference type="InterPro" id="IPR014729">
    <property type="entry name" value="Rossmann-like_a/b/a_fold"/>
</dbReference>
<dbReference type="STRING" id="596151.DesfrDRAFT_2446"/>
<evidence type="ECO:0000259" key="7">
    <source>
        <dbReference type="Pfam" id="PF00294"/>
    </source>
</evidence>
<comment type="function">
    <text evidence="1">Catalyzes the phosphorylation of D-glycero-D-manno-heptose 7-phosphate at the C-1 position to selectively form D-glycero-beta-D-manno-heptose-1,7-bisphosphate.</text>
</comment>
<dbReference type="GO" id="GO:0016773">
    <property type="term" value="F:phosphotransferase activity, alcohol group as acceptor"/>
    <property type="evidence" value="ECO:0007669"/>
    <property type="project" value="InterPro"/>
</dbReference>
<keyword evidence="10" id="KW-1185">Reference proteome</keyword>
<dbReference type="EMBL" id="AECZ01000015">
    <property type="protein sequence ID" value="EFL50870.1"/>
    <property type="molecule type" value="Genomic_DNA"/>
</dbReference>
<sequence>MKTNIDGRQIVAEVAASRKDKKVCFVSGYFNIMHPGHLRLLSFAADLADILVVGLYKNLRATDAGFTEEQRLSVMQALRFVDYCFVLEDSLEVFLRELKPDIVVKGKEFEDEDNIEASILQEYGGTLLFSSGNTGVSASDLLAETPLLSQPLYYPPDFLERHKFDLSEIQPLMQAFRSLRVCVIGDVIVDEYVMCDPLGMSQEDPTLVVRPDQSHKFLGGAGIVAAHLAGLGAKVNFLTVTGNDANGTFVREKLRDYGVRPHICVDDSRPTTHKQRIQCLGKNLLRISHLRQHAIRRELIRSLSLEFMDIIGAIDLVVFSDFNYGCLPQQFVDRLLAHTMQRGISYVADSQSSSQVGDVSRFRGATMLTPTEREARLATNDFESGLVVMAEKLRRKAQADHIAMTLGSAGVLLHSGVVGGSFLTDSIPAMCTAPKDPAGAGDSFLAATALALRSGSDIWKGAFLGSLAAAIQVGRIGNIPLTQEEIIAAVAGARPAL</sequence>
<dbReference type="Pfam" id="PF00294">
    <property type="entry name" value="PfkB"/>
    <property type="match status" value="1"/>
</dbReference>
<evidence type="ECO:0000256" key="2">
    <source>
        <dbReference type="ARBA" id="ARBA00003753"/>
    </source>
</evidence>
<dbReference type="PANTHER" id="PTHR46969">
    <property type="entry name" value="BIFUNCTIONAL PROTEIN HLDE"/>
    <property type="match status" value="1"/>
</dbReference>
<comment type="function">
    <text evidence="2">Catalyzes the ADP transfer from ATP to D-glycero-beta-D-manno-heptose 1-phosphate, yielding ADP-D-glycero-beta-D-manno-heptose.</text>
</comment>
<dbReference type="GO" id="GO:0033786">
    <property type="term" value="F:heptose-1-phosphate adenylyltransferase activity"/>
    <property type="evidence" value="ECO:0007669"/>
    <property type="project" value="TreeGrafter"/>
</dbReference>
<evidence type="ECO:0000256" key="1">
    <source>
        <dbReference type="ARBA" id="ARBA00002319"/>
    </source>
</evidence>
<proteinExistence type="predicted"/>
<evidence type="ECO:0000259" key="8">
    <source>
        <dbReference type="Pfam" id="PF01467"/>
    </source>
</evidence>
<dbReference type="InterPro" id="IPR011611">
    <property type="entry name" value="PfkB_dom"/>
</dbReference>
<evidence type="ECO:0000256" key="5">
    <source>
        <dbReference type="ARBA" id="ARBA00023268"/>
    </source>
</evidence>
<gene>
    <name evidence="9" type="ORF">DesfrDRAFT_2446</name>
</gene>
<feature type="domain" description="Carbohydrate kinase PfkB" evidence="7">
    <location>
        <begin position="180"/>
        <end position="479"/>
    </location>
</feature>
<evidence type="ECO:0000256" key="6">
    <source>
        <dbReference type="ARBA" id="ARBA00023277"/>
    </source>
</evidence>
<dbReference type="InterPro" id="IPR011913">
    <property type="entry name" value="RfaE_dom_I"/>
</dbReference>
<name>E1JXU7_SOLFR</name>
<dbReference type="NCBIfam" id="TIGR00125">
    <property type="entry name" value="cyt_tran_rel"/>
    <property type="match status" value="1"/>
</dbReference>
<dbReference type="OrthoDB" id="9795543at2"/>
<keyword evidence="3 9" id="KW-0808">Transferase</keyword>
<dbReference type="InterPro" id="IPR004821">
    <property type="entry name" value="Cyt_trans-like"/>
</dbReference>
<dbReference type="Pfam" id="PF01467">
    <property type="entry name" value="CTP_transf_like"/>
    <property type="match status" value="1"/>
</dbReference>
<evidence type="ECO:0000256" key="3">
    <source>
        <dbReference type="ARBA" id="ARBA00022679"/>
    </source>
</evidence>
<keyword evidence="4" id="KW-0418">Kinase</keyword>
<keyword evidence="5" id="KW-0511">Multifunctional enzyme</keyword>
<dbReference type="GO" id="GO:0033785">
    <property type="term" value="F:heptose 7-phosphate kinase activity"/>
    <property type="evidence" value="ECO:0007669"/>
    <property type="project" value="TreeGrafter"/>
</dbReference>
<dbReference type="AlphaFoldDB" id="E1JXU7"/>
<dbReference type="SUPFAM" id="SSF53613">
    <property type="entry name" value="Ribokinase-like"/>
    <property type="match status" value="1"/>
</dbReference>
<protein>
    <submittedName>
        <fullName evidence="9">Cytidyltransferase-related domain protein</fullName>
    </submittedName>
</protein>
<evidence type="ECO:0000256" key="4">
    <source>
        <dbReference type="ARBA" id="ARBA00022777"/>
    </source>
</evidence>
<dbReference type="Proteomes" id="UP000006250">
    <property type="component" value="Unassembled WGS sequence"/>
</dbReference>
<dbReference type="Gene3D" id="3.40.1190.20">
    <property type="match status" value="1"/>
</dbReference>
<dbReference type="SUPFAM" id="SSF52374">
    <property type="entry name" value="Nucleotidylyl transferase"/>
    <property type="match status" value="1"/>
</dbReference>